<evidence type="ECO:0000313" key="3">
    <source>
        <dbReference type="Proteomes" id="UP000563524"/>
    </source>
</evidence>
<evidence type="ECO:0000259" key="1">
    <source>
        <dbReference type="Pfam" id="PF02036"/>
    </source>
</evidence>
<dbReference type="Proteomes" id="UP000563524">
    <property type="component" value="Unassembled WGS sequence"/>
</dbReference>
<comment type="caution">
    <text evidence="2">The sequence shown here is derived from an EMBL/GenBank/DDBJ whole genome shotgun (WGS) entry which is preliminary data.</text>
</comment>
<sequence length="103" mass="11326">MGLDELMAAARTFFSKGFAGVIRVEVTDRSQSFWVDGREREPLVQAGSPPGVAGGFCLWRAEGLTLERLFTNEQRRLESAFISSRLKISGDMSVMARLEVGNG</sequence>
<reference evidence="2 3" key="1">
    <citation type="submission" date="2020-08" db="EMBL/GenBank/DDBJ databases">
        <title>Genomic Encyclopedia of Type Strains, Phase IV (KMG-IV): sequencing the most valuable type-strain genomes for metagenomic binning, comparative biology and taxonomic classification.</title>
        <authorList>
            <person name="Goeker M."/>
        </authorList>
    </citation>
    <scope>NUCLEOTIDE SEQUENCE [LARGE SCALE GENOMIC DNA]</scope>
    <source>
        <strain evidence="2 3">DSM 102850</strain>
    </source>
</reference>
<evidence type="ECO:0000313" key="2">
    <source>
        <dbReference type="EMBL" id="MBB4657585.1"/>
    </source>
</evidence>
<keyword evidence="3" id="KW-1185">Reference proteome</keyword>
<gene>
    <name evidence="2" type="ORF">GGQ59_000085</name>
</gene>
<dbReference type="Gene3D" id="3.30.1050.10">
    <property type="entry name" value="SCP2 sterol-binding domain"/>
    <property type="match status" value="1"/>
</dbReference>
<dbReference type="AlphaFoldDB" id="A0A840HZQ4"/>
<dbReference type="EMBL" id="JACHOB010000001">
    <property type="protein sequence ID" value="MBB4657585.1"/>
    <property type="molecule type" value="Genomic_DNA"/>
</dbReference>
<proteinExistence type="predicted"/>
<dbReference type="RefSeq" id="WP_183814801.1">
    <property type="nucleotide sequence ID" value="NZ_JACHOB010000001.1"/>
</dbReference>
<organism evidence="2 3">
    <name type="scientific">Parvularcula dongshanensis</name>
    <dbReference type="NCBI Taxonomy" id="1173995"/>
    <lineage>
        <taxon>Bacteria</taxon>
        <taxon>Pseudomonadati</taxon>
        <taxon>Pseudomonadota</taxon>
        <taxon>Alphaproteobacteria</taxon>
        <taxon>Parvularculales</taxon>
        <taxon>Parvularculaceae</taxon>
        <taxon>Parvularcula</taxon>
    </lineage>
</organism>
<feature type="domain" description="SCP2" evidence="1">
    <location>
        <begin position="16"/>
        <end position="99"/>
    </location>
</feature>
<protein>
    <recommendedName>
        <fullName evidence="1">SCP2 domain-containing protein</fullName>
    </recommendedName>
</protein>
<dbReference type="InterPro" id="IPR036527">
    <property type="entry name" value="SCP2_sterol-bd_dom_sf"/>
</dbReference>
<accession>A0A840HZQ4</accession>
<dbReference type="Pfam" id="PF02036">
    <property type="entry name" value="SCP2"/>
    <property type="match status" value="1"/>
</dbReference>
<dbReference type="InterPro" id="IPR003033">
    <property type="entry name" value="SCP2_sterol-bd_dom"/>
</dbReference>
<name>A0A840HZQ4_9PROT</name>